<dbReference type="KEGG" id="ncon:LC1Nh_0122"/>
<proteinExistence type="predicted"/>
<dbReference type="RefSeq" id="WP_153549767.1">
    <property type="nucleotide sequence ID" value="NZ_CP040089.1"/>
</dbReference>
<reference evidence="2" key="1">
    <citation type="submission" date="2019-05" db="EMBL/GenBank/DDBJ databases">
        <title>Candidatus Nanohalobium constans, a novel model system to study the DPANN nano-sized archaea: genomic and physiological characterization of a nanoarchaeon co-cultured with its chitinotrophic host.</title>
        <authorList>
            <person name="La Cono V."/>
            <person name="Arcadi E."/>
            <person name="Crisafi F."/>
            <person name="Denaro R."/>
            <person name="La Spada G."/>
            <person name="Messina E."/>
            <person name="Smedile F."/>
            <person name="Toshchakov S.V."/>
            <person name="Shevchenko M.A."/>
            <person name="Golyshin P.N."/>
            <person name="Golyshina O.V."/>
            <person name="Ferrer M."/>
            <person name="Rohde M."/>
            <person name="Mushegian A."/>
            <person name="Sorokin D.Y."/>
            <person name="Giuliano L."/>
            <person name="Yakimov M.M."/>
        </authorList>
    </citation>
    <scope>NUCLEOTIDE SEQUENCE [LARGE SCALE GENOMIC DNA]</scope>
    <source>
        <strain evidence="2">LC1Nh</strain>
    </source>
</reference>
<gene>
    <name evidence="1" type="ORF">LC1Nh_0122</name>
</gene>
<name>A0A5Q0UFQ8_9ARCH</name>
<dbReference type="Pfam" id="PF25212">
    <property type="entry name" value="HVO_A0114"/>
    <property type="match status" value="1"/>
</dbReference>
<dbReference type="SUPFAM" id="SSF46785">
    <property type="entry name" value="Winged helix' DNA-binding domain"/>
    <property type="match status" value="1"/>
</dbReference>
<evidence type="ECO:0000313" key="2">
    <source>
        <dbReference type="Proteomes" id="UP000377803"/>
    </source>
</evidence>
<keyword evidence="2" id="KW-1185">Reference proteome</keyword>
<dbReference type="Proteomes" id="UP000377803">
    <property type="component" value="Chromosome"/>
</dbReference>
<dbReference type="GeneID" id="42364502"/>
<organism evidence="1 2">
    <name type="scientific">Candidatus Nanohalobium constans</name>
    <dbReference type="NCBI Taxonomy" id="2565781"/>
    <lineage>
        <taxon>Archaea</taxon>
        <taxon>Candidatus Nanohalarchaeota</taxon>
        <taxon>Candidatus Nanohalobia</taxon>
        <taxon>Candidatus Nanohalobiales</taxon>
        <taxon>Candidatus Nanohalobiaceae</taxon>
        <taxon>Candidatus Nanohalobium</taxon>
    </lineage>
</organism>
<sequence>MSNENRIEREIPYGKKLVIKERNLEQAVEDMNQQFESFIEDGEESGVVVGFEDPEKIRQILTPKRRELMSAIISAEPESISQLADITDRGITEVHRDLEILKENKLVYIEGEEVNGKAKKPVVPYSDIEINYNLKSSLMSNKEVKDFKTA</sequence>
<dbReference type="InterPro" id="IPR036390">
    <property type="entry name" value="WH_DNA-bd_sf"/>
</dbReference>
<protein>
    <submittedName>
        <fullName evidence="1">HTH domain protein</fullName>
    </submittedName>
</protein>
<dbReference type="EMBL" id="CP040089">
    <property type="protein sequence ID" value="QGA80030.1"/>
    <property type="molecule type" value="Genomic_DNA"/>
</dbReference>
<accession>A0A5Q0UFQ8</accession>
<dbReference type="InterPro" id="IPR036388">
    <property type="entry name" value="WH-like_DNA-bd_sf"/>
</dbReference>
<dbReference type="Gene3D" id="1.10.10.10">
    <property type="entry name" value="Winged helix-like DNA-binding domain superfamily/Winged helix DNA-binding domain"/>
    <property type="match status" value="1"/>
</dbReference>
<dbReference type="OrthoDB" id="325082at2157"/>
<dbReference type="AlphaFoldDB" id="A0A5Q0UFQ8"/>
<evidence type="ECO:0000313" key="1">
    <source>
        <dbReference type="EMBL" id="QGA80030.1"/>
    </source>
</evidence>